<dbReference type="Proteomes" id="UP000242930">
    <property type="component" value="Unassembled WGS sequence"/>
</dbReference>
<name>A0A1H7A4L0_9PSED</name>
<evidence type="ECO:0000313" key="3">
    <source>
        <dbReference type="Proteomes" id="UP000242930"/>
    </source>
</evidence>
<accession>A0A1H7A4L0</accession>
<dbReference type="RefSeq" id="WP_090311958.1">
    <property type="nucleotide sequence ID" value="NZ_FNZE01000011.1"/>
</dbReference>
<dbReference type="OrthoDB" id="7032050at2"/>
<keyword evidence="3" id="KW-1185">Reference proteome</keyword>
<dbReference type="EMBL" id="FNZE01000011">
    <property type="protein sequence ID" value="SEJ56972.1"/>
    <property type="molecule type" value="Genomic_DNA"/>
</dbReference>
<dbReference type="STRING" id="915471.SAMN05216201_11126"/>
<proteinExistence type="predicted"/>
<gene>
    <name evidence="2" type="ORF">SAMN05216201_11126</name>
</gene>
<evidence type="ECO:0000313" key="2">
    <source>
        <dbReference type="EMBL" id="SEJ56972.1"/>
    </source>
</evidence>
<evidence type="ECO:0000256" key="1">
    <source>
        <dbReference type="SAM" id="MobiDB-lite"/>
    </source>
</evidence>
<dbReference type="AlphaFoldDB" id="A0A1H7A4L0"/>
<protein>
    <submittedName>
        <fullName evidence="2">Uncharacterized protein</fullName>
    </submittedName>
</protein>
<feature type="region of interest" description="Disordered" evidence="1">
    <location>
        <begin position="1"/>
        <end position="23"/>
    </location>
</feature>
<reference evidence="3" key="1">
    <citation type="submission" date="2016-10" db="EMBL/GenBank/DDBJ databases">
        <authorList>
            <person name="Varghese N."/>
            <person name="Submissions S."/>
        </authorList>
    </citation>
    <scope>NUCLEOTIDE SEQUENCE [LARGE SCALE GENOMIC DNA]</scope>
    <source>
        <strain evidence="3">LMG 25967</strain>
    </source>
</reference>
<sequence length="154" mass="16251">MTAKTQSERSAKTATKRDAAGEVELRHRVRPGVKAALAELMAWHGIEEQAEAIQLLALNAESVQLLPAATEMEPLPLRHRVRPGLIAKLDELAGGAPIGLVVESLIGAAHAAGTDGSAPMLAVPRHDSTPSENVARRLYQAGATEAARLDRSDA</sequence>
<organism evidence="2 3">
    <name type="scientific">Pseudomonas linyingensis</name>
    <dbReference type="NCBI Taxonomy" id="915471"/>
    <lineage>
        <taxon>Bacteria</taxon>
        <taxon>Pseudomonadati</taxon>
        <taxon>Pseudomonadota</taxon>
        <taxon>Gammaproteobacteria</taxon>
        <taxon>Pseudomonadales</taxon>
        <taxon>Pseudomonadaceae</taxon>
        <taxon>Pseudomonas</taxon>
    </lineage>
</organism>